<dbReference type="AlphaFoldDB" id="A0A7R9IA74"/>
<evidence type="ECO:0000256" key="1">
    <source>
        <dbReference type="SAM" id="MobiDB-lite"/>
    </source>
</evidence>
<proteinExistence type="predicted"/>
<organism evidence="2">
    <name type="scientific">Timema tahoe</name>
    <dbReference type="NCBI Taxonomy" id="61484"/>
    <lineage>
        <taxon>Eukaryota</taxon>
        <taxon>Metazoa</taxon>
        <taxon>Ecdysozoa</taxon>
        <taxon>Arthropoda</taxon>
        <taxon>Hexapoda</taxon>
        <taxon>Insecta</taxon>
        <taxon>Pterygota</taxon>
        <taxon>Neoptera</taxon>
        <taxon>Polyneoptera</taxon>
        <taxon>Phasmatodea</taxon>
        <taxon>Timematodea</taxon>
        <taxon>Timematoidea</taxon>
        <taxon>Timematidae</taxon>
        <taxon>Timema</taxon>
    </lineage>
</organism>
<evidence type="ECO:0000313" key="2">
    <source>
        <dbReference type="EMBL" id="CAD7453262.1"/>
    </source>
</evidence>
<protein>
    <submittedName>
        <fullName evidence="2">Uncharacterized protein</fullName>
    </submittedName>
</protein>
<reference evidence="2" key="1">
    <citation type="submission" date="2020-11" db="EMBL/GenBank/DDBJ databases">
        <authorList>
            <person name="Tran Van P."/>
        </authorList>
    </citation>
    <scope>NUCLEOTIDE SEQUENCE</scope>
</reference>
<sequence>MLHLILKSVRAGIRSDEHLRPQVVTHPPSWTNPVGPATRPSPLRRIPTFPGDDKDFADQCGKHRLQLFPQIRIIGHNVTIYTKPSHFRKMGVGGATNALITPKVQNISSPTLSGKHPYRYDPVVDNGQRILSRPSLHRVLLPVRVIRLSTNYANGLGFGKVEFTSELAFAWRESGKPFRGIPPPSSPERDSNLDLPILSILAQHETSALANYATEAGPKELGQCGHKLVLSPVEKHRGQVWNRAILRPTMNDMVVRSQSRLDGKWLKMDLQWAFNPDGLSQLWNEMVKDCELTGSFSDGLLNAVGIVAHKGESGHYYCGLRVLTCPCCDGICGPNTGCNCPACQRLDQEEAARTEVRGTTPLPSLPQIDSWTWGPQPSEYHGTLTGYVRWSVLPLERTLI</sequence>
<gene>
    <name evidence="2" type="ORF">TTEB3V08_LOCUS1410</name>
</gene>
<name>A0A7R9IA74_9NEOP</name>
<dbReference type="EMBL" id="OE000288">
    <property type="protein sequence ID" value="CAD7453262.1"/>
    <property type="molecule type" value="Genomic_DNA"/>
</dbReference>
<feature type="region of interest" description="Disordered" evidence="1">
    <location>
        <begin position="23"/>
        <end position="43"/>
    </location>
</feature>
<accession>A0A7R9IA74</accession>